<dbReference type="RefSeq" id="WP_274324214.1">
    <property type="nucleotide sequence ID" value="NZ_CP118158.1"/>
</dbReference>
<sequence length="215" mass="22600">MVAGLRSRLLALVALAALGAGLAVVGTSLAGGQAAAGAPGTAFVVSEDNVSVASGHGERTLVENVSRAESIAIERVGAGRFAVRAEPPITDRERERARAILLGNETVRRALEAMGAYELGVEPIRKLNGSSAVSMSGNVTGTTDSDGAQEFRIENVTVRGESESVVLDRDASYVEDEASVRVRRPATGELRYTVHVDLANGTVRDVTDWEAIRDE</sequence>
<gene>
    <name evidence="1" type="ORF">ACFQMA_01950</name>
</gene>
<comment type="caution">
    <text evidence="1">The sequence shown here is derived from an EMBL/GenBank/DDBJ whole genome shotgun (WGS) entry which is preliminary data.</text>
</comment>
<accession>A0ABD5XU14</accession>
<name>A0ABD5XU14_9EURY</name>
<evidence type="ECO:0000313" key="1">
    <source>
        <dbReference type="EMBL" id="MFC7138597.1"/>
    </source>
</evidence>
<protein>
    <submittedName>
        <fullName evidence="1">Uncharacterized protein</fullName>
    </submittedName>
</protein>
<evidence type="ECO:0000313" key="2">
    <source>
        <dbReference type="Proteomes" id="UP001596432"/>
    </source>
</evidence>
<organism evidence="1 2">
    <name type="scientific">Halosimplex aquaticum</name>
    <dbReference type="NCBI Taxonomy" id="3026162"/>
    <lineage>
        <taxon>Archaea</taxon>
        <taxon>Methanobacteriati</taxon>
        <taxon>Methanobacteriota</taxon>
        <taxon>Stenosarchaea group</taxon>
        <taxon>Halobacteria</taxon>
        <taxon>Halobacteriales</taxon>
        <taxon>Haloarculaceae</taxon>
        <taxon>Halosimplex</taxon>
    </lineage>
</organism>
<reference evidence="1 2" key="1">
    <citation type="journal article" date="2019" name="Int. J. Syst. Evol. Microbiol.">
        <title>The Global Catalogue of Microorganisms (GCM) 10K type strain sequencing project: providing services to taxonomists for standard genome sequencing and annotation.</title>
        <authorList>
            <consortium name="The Broad Institute Genomics Platform"/>
            <consortium name="The Broad Institute Genome Sequencing Center for Infectious Disease"/>
            <person name="Wu L."/>
            <person name="Ma J."/>
        </authorList>
    </citation>
    <scope>NUCLEOTIDE SEQUENCE [LARGE SCALE GENOMIC DNA]</scope>
    <source>
        <strain evidence="1 2">XZYJT29</strain>
    </source>
</reference>
<dbReference type="EMBL" id="JBHTAS010000001">
    <property type="protein sequence ID" value="MFC7138597.1"/>
    <property type="molecule type" value="Genomic_DNA"/>
</dbReference>
<dbReference type="AlphaFoldDB" id="A0ABD5XU14"/>
<dbReference type="GeneID" id="78818837"/>
<dbReference type="Proteomes" id="UP001596432">
    <property type="component" value="Unassembled WGS sequence"/>
</dbReference>
<proteinExistence type="predicted"/>
<keyword evidence="2" id="KW-1185">Reference proteome</keyword>